<dbReference type="EMBL" id="QEWE01000011">
    <property type="protein sequence ID" value="REJ30245.1"/>
    <property type="molecule type" value="Genomic_DNA"/>
</dbReference>
<protein>
    <submittedName>
        <fullName evidence="2">Uncharacterized protein</fullName>
    </submittedName>
</protein>
<keyword evidence="1" id="KW-0812">Transmembrane</keyword>
<name>A0A3E0K7E6_9BACI</name>
<dbReference type="AlphaFoldDB" id="A0A3E0K7E6"/>
<sequence>MNARFRREDGYALLITVFISLLFAVLALSLLSVTLSGVKRSQTSENIVQARELSAKGIDHLTNQIYRELNEALGEEGLPRSEFIERLNQTLNAYKCDGSGIRKANRTGEYAACITKIEDVTDANGEPNPLRKKVTFVSTGNASGEEKKMTATFEVGSQAVPEPLQYALGANKACGGTGGCEPGEGNMFLHGAVSITGDMKVDGNLIISNKARAVLDGREYWINSLYPGARPADGKDRAQLVLGGEVYALNQTPGDYDKYLKTVNFGAGFTKKTDRIEDVFFPGEAPKLVRRATSREPIPITSQRNAFKYEKNSPGVTVIRKWLPFVPFENESYPDKKIYADCNWIITNTCLFNGNNTFGRFATNSDLEIKNSYKNFGKTTFLNGAYVGGDLTVGNGSTSSNPNNYDRIQIDGPIFVDGDVTIRGADAQFNSIMYVDGDVLIEYSRINGLNKNGREGSLIIFATGKINIQNNSLYQDEPSQIKGFFYSEKELEMYGVGSNIRIEGGISARKIVLNAIRGRASNQRFENAQKYSNDYYEGVEGQRTRPSRLQIVYDPEIINTYSDIKSQEPVITDVDFPILLDRKPGE</sequence>
<accession>A0A3E0K7E6</accession>
<keyword evidence="1" id="KW-0472">Membrane</keyword>
<gene>
    <name evidence="2" type="ORF">C6P37_03810</name>
</gene>
<comment type="caution">
    <text evidence="2">The sequence shown here is derived from an EMBL/GenBank/DDBJ whole genome shotgun (WGS) entry which is preliminary data.</text>
</comment>
<evidence type="ECO:0000313" key="2">
    <source>
        <dbReference type="EMBL" id="REJ30245.1"/>
    </source>
</evidence>
<feature type="transmembrane region" description="Helical" evidence="1">
    <location>
        <begin position="12"/>
        <end position="35"/>
    </location>
</feature>
<reference evidence="2 3" key="1">
    <citation type="submission" date="2018-03" db="EMBL/GenBank/DDBJ databases">
        <authorList>
            <person name="Keele B.F."/>
        </authorList>
    </citation>
    <scope>NUCLEOTIDE SEQUENCE [LARGE SCALE GENOMIC DNA]</scope>
    <source>
        <strain evidence="2">ZCTH4_d</strain>
    </source>
</reference>
<dbReference type="RefSeq" id="WP_276642709.1">
    <property type="nucleotide sequence ID" value="NZ_QEWE01000011.1"/>
</dbReference>
<evidence type="ECO:0000313" key="3">
    <source>
        <dbReference type="Proteomes" id="UP000257014"/>
    </source>
</evidence>
<evidence type="ECO:0000256" key="1">
    <source>
        <dbReference type="SAM" id="Phobius"/>
    </source>
</evidence>
<keyword evidence="1" id="KW-1133">Transmembrane helix</keyword>
<proteinExistence type="predicted"/>
<dbReference type="Proteomes" id="UP000257014">
    <property type="component" value="Unassembled WGS sequence"/>
</dbReference>
<organism evidence="2 3">
    <name type="scientific">Caldibacillus debilis</name>
    <dbReference type="NCBI Taxonomy" id="301148"/>
    <lineage>
        <taxon>Bacteria</taxon>
        <taxon>Bacillati</taxon>
        <taxon>Bacillota</taxon>
        <taxon>Bacilli</taxon>
        <taxon>Bacillales</taxon>
        <taxon>Bacillaceae</taxon>
        <taxon>Caldibacillus</taxon>
    </lineage>
</organism>